<accession>A0AAV7F4X7</accession>
<evidence type="ECO:0000256" key="2">
    <source>
        <dbReference type="PROSITE-ProRule" id="PRU00703"/>
    </source>
</evidence>
<evidence type="ECO:0000259" key="5">
    <source>
        <dbReference type="PROSITE" id="PS51371"/>
    </source>
</evidence>
<dbReference type="PANTHER" id="PTHR47581:SF2">
    <property type="entry name" value="OS09G0431600 PROTEIN"/>
    <property type="match status" value="1"/>
</dbReference>
<organism evidence="6 7">
    <name type="scientific">Aristolochia fimbriata</name>
    <name type="common">White veined hardy Dutchman's pipe vine</name>
    <dbReference type="NCBI Taxonomy" id="158543"/>
    <lineage>
        <taxon>Eukaryota</taxon>
        <taxon>Viridiplantae</taxon>
        <taxon>Streptophyta</taxon>
        <taxon>Embryophyta</taxon>
        <taxon>Tracheophyta</taxon>
        <taxon>Spermatophyta</taxon>
        <taxon>Magnoliopsida</taxon>
        <taxon>Magnoliidae</taxon>
        <taxon>Piperales</taxon>
        <taxon>Aristolochiaceae</taxon>
        <taxon>Aristolochia</taxon>
    </lineage>
</organism>
<feature type="repeat" description="PPR" evidence="3">
    <location>
        <begin position="125"/>
        <end position="159"/>
    </location>
</feature>
<dbReference type="AlphaFoldDB" id="A0AAV7F4X7"/>
<keyword evidence="1" id="KW-0677">Repeat</keyword>
<dbReference type="Gene3D" id="3.10.580.10">
    <property type="entry name" value="CBS-domain"/>
    <property type="match status" value="1"/>
</dbReference>
<dbReference type="CDD" id="cd02205">
    <property type="entry name" value="CBS_pair_SF"/>
    <property type="match status" value="1"/>
</dbReference>
<sequence>MQQLQTFAPLFPRSSPVKPLSSSVSSQLPPTPRCSRSNLKRRAKSQSLIDTQSDQRKLTSRVVELKRRKQLNQIFDEIDQAKRRYGQLNIIVMNAVVEACVHCGDVDSGLRVIGEMSSPGGCGVDSITFATILKGLGEARRTDEAFQILESLEQGRILESPKLSPPVLYGLLNALIEAGDLRRANGLLARYRFLLQEGGPSILMYNLLIKGYTNTDCPLDALLVHDEILRQGLKPDRLTFNTLLLACVKSKEMSLAVQFFAKMKEEAERESCFKLLPDAVTYTTLLKGFGDAHDLLSVQKILVEMKSLPYLVFDRVAYTTIIEALLTCGSPRDALSVFGEMIKRAGENPRLRPKPHLYLAMMRAFAANGDFDMVKRLHVRMLPDTAGTISRTAQEEADELLMEGALNSGQVDTAKEILSDVVKTRKRMSWTRRGDMVVVQIESLSGFSSKTFSPLLLPQVLLDDPIEKHMVKFEEAKPVQSSVELKKIVMRLFRDAVVPVIDDWGSCVGILYRDDCQQLDAPLSTMMRDPPPCVTTSTSTGRVIELLLEKRYEMVIVVRSGNIYDESYNSTSKAVGVFTRDHLFEIAVPVSEIDEAWRTSS</sequence>
<feature type="domain" description="CBS" evidence="5">
    <location>
        <begin position="526"/>
        <end position="595"/>
    </location>
</feature>
<dbReference type="Proteomes" id="UP000825729">
    <property type="component" value="Unassembled WGS sequence"/>
</dbReference>
<dbReference type="PROSITE" id="PS51375">
    <property type="entry name" value="PPR"/>
    <property type="match status" value="4"/>
</dbReference>
<evidence type="ECO:0000256" key="4">
    <source>
        <dbReference type="SAM" id="MobiDB-lite"/>
    </source>
</evidence>
<proteinExistence type="predicted"/>
<feature type="repeat" description="PPR" evidence="3">
    <location>
        <begin position="314"/>
        <end position="349"/>
    </location>
</feature>
<dbReference type="PANTHER" id="PTHR47581">
    <property type="entry name" value="OS09G0431600 PROTEIN"/>
    <property type="match status" value="1"/>
</dbReference>
<dbReference type="InterPro" id="IPR044781">
    <property type="entry name" value="At5g10690-like"/>
</dbReference>
<dbReference type="Gene3D" id="1.25.40.10">
    <property type="entry name" value="Tetratricopeptide repeat domain"/>
    <property type="match status" value="2"/>
</dbReference>
<keyword evidence="7" id="KW-1185">Reference proteome</keyword>
<comment type="caution">
    <text evidence="6">The sequence shown here is derived from an EMBL/GenBank/DDBJ whole genome shotgun (WGS) entry which is preliminary data.</text>
</comment>
<dbReference type="InterPro" id="IPR046342">
    <property type="entry name" value="CBS_dom_sf"/>
</dbReference>
<evidence type="ECO:0000313" key="7">
    <source>
        <dbReference type="Proteomes" id="UP000825729"/>
    </source>
</evidence>
<dbReference type="Pfam" id="PF00571">
    <property type="entry name" value="CBS"/>
    <property type="match status" value="1"/>
</dbReference>
<dbReference type="SUPFAM" id="SSF54631">
    <property type="entry name" value="CBS-domain pair"/>
    <property type="match status" value="1"/>
</dbReference>
<dbReference type="EMBL" id="JAINDJ010000002">
    <property type="protein sequence ID" value="KAG9455954.1"/>
    <property type="molecule type" value="Genomic_DNA"/>
</dbReference>
<dbReference type="InterPro" id="IPR000644">
    <property type="entry name" value="CBS_dom"/>
</dbReference>
<dbReference type="NCBIfam" id="TIGR00756">
    <property type="entry name" value="PPR"/>
    <property type="match status" value="3"/>
</dbReference>
<gene>
    <name evidence="6" type="ORF">H6P81_000462</name>
</gene>
<name>A0AAV7F4X7_ARIFI</name>
<evidence type="ECO:0000256" key="3">
    <source>
        <dbReference type="PROSITE-ProRule" id="PRU00708"/>
    </source>
</evidence>
<dbReference type="InterPro" id="IPR011990">
    <property type="entry name" value="TPR-like_helical_dom_sf"/>
</dbReference>
<dbReference type="Pfam" id="PF13041">
    <property type="entry name" value="PPR_2"/>
    <property type="match status" value="1"/>
</dbReference>
<evidence type="ECO:0000256" key="1">
    <source>
        <dbReference type="ARBA" id="ARBA00022737"/>
    </source>
</evidence>
<dbReference type="PROSITE" id="PS51371">
    <property type="entry name" value="CBS"/>
    <property type="match status" value="1"/>
</dbReference>
<dbReference type="InterPro" id="IPR002885">
    <property type="entry name" value="PPR_rpt"/>
</dbReference>
<feature type="repeat" description="PPR" evidence="3">
    <location>
        <begin position="201"/>
        <end position="235"/>
    </location>
</feature>
<evidence type="ECO:0000313" key="6">
    <source>
        <dbReference type="EMBL" id="KAG9455954.1"/>
    </source>
</evidence>
<protein>
    <recommendedName>
        <fullName evidence="5">CBS domain-containing protein</fullName>
    </recommendedName>
</protein>
<feature type="region of interest" description="Disordered" evidence="4">
    <location>
        <begin position="1"/>
        <end position="53"/>
    </location>
</feature>
<keyword evidence="2" id="KW-0129">CBS domain</keyword>
<dbReference type="Pfam" id="PF01535">
    <property type="entry name" value="PPR"/>
    <property type="match status" value="4"/>
</dbReference>
<feature type="repeat" description="PPR" evidence="3">
    <location>
        <begin position="236"/>
        <end position="266"/>
    </location>
</feature>
<feature type="compositionally biased region" description="Low complexity" evidence="4">
    <location>
        <begin position="12"/>
        <end position="28"/>
    </location>
</feature>
<reference evidence="6 7" key="1">
    <citation type="submission" date="2021-07" db="EMBL/GenBank/DDBJ databases">
        <title>The Aristolochia fimbriata genome: insights into angiosperm evolution, floral development and chemical biosynthesis.</title>
        <authorList>
            <person name="Jiao Y."/>
        </authorList>
    </citation>
    <scope>NUCLEOTIDE SEQUENCE [LARGE SCALE GENOMIC DNA]</scope>
    <source>
        <strain evidence="6">IBCAS-2021</strain>
        <tissue evidence="6">Leaf</tissue>
    </source>
</reference>